<evidence type="ECO:0000256" key="1">
    <source>
        <dbReference type="ARBA" id="ARBA00010641"/>
    </source>
</evidence>
<dbReference type="AlphaFoldDB" id="A0A150PRA9"/>
<feature type="domain" description="RNA polymerase sigma factor 70 region 4 type 2" evidence="8">
    <location>
        <begin position="135"/>
        <end position="181"/>
    </location>
</feature>
<comment type="similarity">
    <text evidence="1 6">Belongs to the sigma-70 factor family. ECF subfamily.</text>
</comment>
<dbReference type="InterPro" id="IPR007627">
    <property type="entry name" value="RNA_pol_sigma70_r2"/>
</dbReference>
<dbReference type="NCBIfam" id="TIGR02937">
    <property type="entry name" value="sigma70-ECF"/>
    <property type="match status" value="1"/>
</dbReference>
<dbReference type="GO" id="GO:0016987">
    <property type="term" value="F:sigma factor activity"/>
    <property type="evidence" value="ECO:0007669"/>
    <property type="project" value="UniProtKB-KW"/>
</dbReference>
<keyword evidence="5 6" id="KW-0804">Transcription</keyword>
<dbReference type="PANTHER" id="PTHR43133">
    <property type="entry name" value="RNA POLYMERASE ECF-TYPE SIGMA FACTO"/>
    <property type="match status" value="1"/>
</dbReference>
<dbReference type="InterPro" id="IPR039425">
    <property type="entry name" value="RNA_pol_sigma-70-like"/>
</dbReference>
<evidence type="ECO:0000256" key="2">
    <source>
        <dbReference type="ARBA" id="ARBA00023015"/>
    </source>
</evidence>
<evidence type="ECO:0000256" key="4">
    <source>
        <dbReference type="ARBA" id="ARBA00023125"/>
    </source>
</evidence>
<dbReference type="Proteomes" id="UP000075420">
    <property type="component" value="Unassembled WGS sequence"/>
</dbReference>
<dbReference type="Pfam" id="PF08281">
    <property type="entry name" value="Sigma70_r4_2"/>
    <property type="match status" value="1"/>
</dbReference>
<dbReference type="InterPro" id="IPR013249">
    <property type="entry name" value="RNA_pol_sigma70_r4_t2"/>
</dbReference>
<dbReference type="Pfam" id="PF04542">
    <property type="entry name" value="Sigma70_r2"/>
    <property type="match status" value="1"/>
</dbReference>
<evidence type="ECO:0000256" key="6">
    <source>
        <dbReference type="RuleBase" id="RU000716"/>
    </source>
</evidence>
<dbReference type="InterPro" id="IPR014284">
    <property type="entry name" value="RNA_pol_sigma-70_dom"/>
</dbReference>
<comment type="caution">
    <text evidence="9">The sequence shown here is derived from an EMBL/GenBank/DDBJ whole genome shotgun (WGS) entry which is preliminary data.</text>
</comment>
<evidence type="ECO:0000256" key="3">
    <source>
        <dbReference type="ARBA" id="ARBA00023082"/>
    </source>
</evidence>
<dbReference type="InterPro" id="IPR013324">
    <property type="entry name" value="RNA_pol_sigma_r3/r4-like"/>
</dbReference>
<evidence type="ECO:0000313" key="10">
    <source>
        <dbReference type="Proteomes" id="UP000075420"/>
    </source>
</evidence>
<dbReference type="InterPro" id="IPR000838">
    <property type="entry name" value="RNA_pol_sigma70_ECF_CS"/>
</dbReference>
<dbReference type="InterPro" id="IPR036388">
    <property type="entry name" value="WH-like_DNA-bd_sf"/>
</dbReference>
<dbReference type="PANTHER" id="PTHR43133:SF51">
    <property type="entry name" value="RNA POLYMERASE SIGMA FACTOR"/>
    <property type="match status" value="1"/>
</dbReference>
<keyword evidence="4 6" id="KW-0238">DNA-binding</keyword>
<keyword evidence="2 6" id="KW-0805">Transcription regulation</keyword>
<dbReference type="GO" id="GO:0006352">
    <property type="term" value="P:DNA-templated transcription initiation"/>
    <property type="evidence" value="ECO:0007669"/>
    <property type="project" value="InterPro"/>
</dbReference>
<dbReference type="PROSITE" id="PS01063">
    <property type="entry name" value="SIGMA70_ECF"/>
    <property type="match status" value="1"/>
</dbReference>
<organism evidence="9 10">
    <name type="scientific">Sorangium cellulosum</name>
    <name type="common">Polyangium cellulosum</name>
    <dbReference type="NCBI Taxonomy" id="56"/>
    <lineage>
        <taxon>Bacteria</taxon>
        <taxon>Pseudomonadati</taxon>
        <taxon>Myxococcota</taxon>
        <taxon>Polyangia</taxon>
        <taxon>Polyangiales</taxon>
        <taxon>Polyangiaceae</taxon>
        <taxon>Sorangium</taxon>
    </lineage>
</organism>
<dbReference type="InterPro" id="IPR013325">
    <property type="entry name" value="RNA_pol_sigma_r2"/>
</dbReference>
<dbReference type="SUPFAM" id="SSF88659">
    <property type="entry name" value="Sigma3 and sigma4 domains of RNA polymerase sigma factors"/>
    <property type="match status" value="1"/>
</dbReference>
<dbReference type="EMBL" id="JELY01000765">
    <property type="protein sequence ID" value="KYF58210.1"/>
    <property type="molecule type" value="Genomic_DNA"/>
</dbReference>
<dbReference type="Gene3D" id="1.10.1740.10">
    <property type="match status" value="1"/>
</dbReference>
<proteinExistence type="inferred from homology"/>
<name>A0A150PRA9_SORCE</name>
<accession>A0A150PRA9</accession>
<protein>
    <recommendedName>
        <fullName evidence="6">RNA polymerase sigma factor</fullName>
    </recommendedName>
</protein>
<evidence type="ECO:0000256" key="5">
    <source>
        <dbReference type="ARBA" id="ARBA00023163"/>
    </source>
</evidence>
<keyword evidence="3 6" id="KW-0731">Sigma factor</keyword>
<reference evidence="9 10" key="1">
    <citation type="submission" date="2014-02" db="EMBL/GenBank/DDBJ databases">
        <title>The small core and large imbalanced accessory genome model reveals a collaborative survival strategy of Sorangium cellulosum strains in nature.</title>
        <authorList>
            <person name="Han K."/>
            <person name="Peng R."/>
            <person name="Blom J."/>
            <person name="Li Y.-Z."/>
        </authorList>
    </citation>
    <scope>NUCLEOTIDE SEQUENCE [LARGE SCALE GENOMIC DNA]</scope>
    <source>
        <strain evidence="9 10">So0157-25</strain>
    </source>
</reference>
<sequence>MAKPTDRELVDQARSGDAQAFGVLVRRYQKRIFRLAFHLVRSGAEAEDVTQETFVRAYQALDRFDGRSEPFTWLYRIAVNLSLNMIRARKPSRNSTPADDPRIEALLLETRPSHGVDPAATTQRRELAAALCDGIDTLSDTLRTTLILVCIDGVAHEDASRILGCPEGTVAWRVHEARRKLRVYLAERGFGGDGE</sequence>
<feature type="domain" description="RNA polymerase sigma-70 region 2" evidence="7">
    <location>
        <begin position="24"/>
        <end position="90"/>
    </location>
</feature>
<evidence type="ECO:0000313" key="9">
    <source>
        <dbReference type="EMBL" id="KYF58210.1"/>
    </source>
</evidence>
<gene>
    <name evidence="9" type="ORF">BE08_15870</name>
</gene>
<dbReference type="Gene3D" id="1.10.10.10">
    <property type="entry name" value="Winged helix-like DNA-binding domain superfamily/Winged helix DNA-binding domain"/>
    <property type="match status" value="1"/>
</dbReference>
<dbReference type="SUPFAM" id="SSF88946">
    <property type="entry name" value="Sigma2 domain of RNA polymerase sigma factors"/>
    <property type="match status" value="1"/>
</dbReference>
<dbReference type="GO" id="GO:0003677">
    <property type="term" value="F:DNA binding"/>
    <property type="evidence" value="ECO:0007669"/>
    <property type="project" value="UniProtKB-KW"/>
</dbReference>
<evidence type="ECO:0000259" key="8">
    <source>
        <dbReference type="Pfam" id="PF08281"/>
    </source>
</evidence>
<evidence type="ECO:0000259" key="7">
    <source>
        <dbReference type="Pfam" id="PF04542"/>
    </source>
</evidence>